<feature type="transmembrane region" description="Helical" evidence="2">
    <location>
        <begin position="12"/>
        <end position="30"/>
    </location>
</feature>
<feature type="transmembrane region" description="Helical" evidence="2">
    <location>
        <begin position="255"/>
        <end position="277"/>
    </location>
</feature>
<gene>
    <name evidence="3" type="ORF">GCM10011401_14140</name>
</gene>
<feature type="transmembrane region" description="Helical" evidence="2">
    <location>
        <begin position="419"/>
        <end position="443"/>
    </location>
</feature>
<keyword evidence="2" id="KW-1133">Transmembrane helix</keyword>
<feature type="transmembrane region" description="Helical" evidence="2">
    <location>
        <begin position="283"/>
        <end position="305"/>
    </location>
</feature>
<dbReference type="RefSeq" id="WP_188684119.1">
    <property type="nucleotide sequence ID" value="NZ_BMIS01000005.1"/>
</dbReference>
<comment type="caution">
    <text evidence="3">The sequence shown here is derived from an EMBL/GenBank/DDBJ whole genome shotgun (WGS) entry which is preliminary data.</text>
</comment>
<sequence length="444" mass="45005">MITAGRTALEVAARLPGALLPVALLAAIGLSTRSLFTTGLVVAAAAAALALSGPLGAAAAEHWGRRPTLLTGAAAHVVSLVLLVTAVDRFTHRHTVTSDITLFALVMGFTVLAGLTVPPVGAAARGRWRPLRLSPAEGLRRDGLREDAALVLAGLLTALLTWSAAPTAGLLAAAAVTAAAVPLFAMDSRVGALDEEQQCSGRREEDESETPLRTMLPGTDAARRQAVMAGAAHTSEPAQPSRLSIGELLAVSARALLLGGGAALLWIIVLGSALSVYQGGWSAALSIALCLAAGAAAARHSGGVLGSRPQRPAALGGLSAARRRRLLSTLTVLLLALTALMSTLMGLTPFSGVFSGWFGLMLVTLTAALASAAMGGLLVELYQQIGQPQFPAARFSADQLRQAPSHPDHAQPDGGASEMLLGGAMLAGSVLGFAVGGLAVSLWG</sequence>
<evidence type="ECO:0008006" key="5">
    <source>
        <dbReference type="Google" id="ProtNLM"/>
    </source>
</evidence>
<dbReference type="AlphaFoldDB" id="A0A917ARA3"/>
<dbReference type="InterPro" id="IPR036259">
    <property type="entry name" value="MFS_trans_sf"/>
</dbReference>
<protein>
    <recommendedName>
        <fullName evidence="5">Integral membrane protein</fullName>
    </recommendedName>
</protein>
<keyword evidence="4" id="KW-1185">Reference proteome</keyword>
<feature type="transmembrane region" description="Helical" evidence="2">
    <location>
        <begin position="69"/>
        <end position="88"/>
    </location>
</feature>
<feature type="transmembrane region" description="Helical" evidence="2">
    <location>
        <begin position="36"/>
        <end position="57"/>
    </location>
</feature>
<accession>A0A917ARA3</accession>
<reference evidence="3" key="2">
    <citation type="submission" date="2020-09" db="EMBL/GenBank/DDBJ databases">
        <authorList>
            <person name="Sun Q."/>
            <person name="Zhou Y."/>
        </authorList>
    </citation>
    <scope>NUCLEOTIDE SEQUENCE</scope>
    <source>
        <strain evidence="3">CGMCC 1.15388</strain>
    </source>
</reference>
<evidence type="ECO:0000313" key="4">
    <source>
        <dbReference type="Proteomes" id="UP000633136"/>
    </source>
</evidence>
<name>A0A917ARA3_9MICC</name>
<feature type="region of interest" description="Disordered" evidence="1">
    <location>
        <begin position="195"/>
        <end position="214"/>
    </location>
</feature>
<evidence type="ECO:0000313" key="3">
    <source>
        <dbReference type="EMBL" id="GGE67895.1"/>
    </source>
</evidence>
<dbReference type="Proteomes" id="UP000633136">
    <property type="component" value="Unassembled WGS sequence"/>
</dbReference>
<evidence type="ECO:0000256" key="1">
    <source>
        <dbReference type="SAM" id="MobiDB-lite"/>
    </source>
</evidence>
<reference evidence="3" key="1">
    <citation type="journal article" date="2014" name="Int. J. Syst. Evol. Microbiol.">
        <title>Complete genome sequence of Corynebacterium casei LMG S-19264T (=DSM 44701T), isolated from a smear-ripened cheese.</title>
        <authorList>
            <consortium name="US DOE Joint Genome Institute (JGI-PGF)"/>
            <person name="Walter F."/>
            <person name="Albersmeier A."/>
            <person name="Kalinowski J."/>
            <person name="Ruckert C."/>
        </authorList>
    </citation>
    <scope>NUCLEOTIDE SEQUENCE</scope>
    <source>
        <strain evidence="3">CGMCC 1.15388</strain>
    </source>
</reference>
<dbReference type="EMBL" id="BMIS01000005">
    <property type="protein sequence ID" value="GGE67895.1"/>
    <property type="molecule type" value="Genomic_DNA"/>
</dbReference>
<feature type="transmembrane region" description="Helical" evidence="2">
    <location>
        <begin position="357"/>
        <end position="379"/>
    </location>
</feature>
<evidence type="ECO:0000256" key="2">
    <source>
        <dbReference type="SAM" id="Phobius"/>
    </source>
</evidence>
<keyword evidence="2" id="KW-0812">Transmembrane</keyword>
<organism evidence="3 4">
    <name type="scientific">Nesterenkonia cremea</name>
    <dbReference type="NCBI Taxonomy" id="1882340"/>
    <lineage>
        <taxon>Bacteria</taxon>
        <taxon>Bacillati</taxon>
        <taxon>Actinomycetota</taxon>
        <taxon>Actinomycetes</taxon>
        <taxon>Micrococcales</taxon>
        <taxon>Micrococcaceae</taxon>
        <taxon>Nesterenkonia</taxon>
    </lineage>
</organism>
<feature type="transmembrane region" description="Helical" evidence="2">
    <location>
        <begin position="168"/>
        <end position="186"/>
    </location>
</feature>
<dbReference type="SUPFAM" id="SSF103473">
    <property type="entry name" value="MFS general substrate transporter"/>
    <property type="match status" value="1"/>
</dbReference>
<keyword evidence="2" id="KW-0472">Membrane</keyword>
<feature type="transmembrane region" description="Helical" evidence="2">
    <location>
        <begin position="100"/>
        <end position="123"/>
    </location>
</feature>
<proteinExistence type="predicted"/>
<feature type="transmembrane region" description="Helical" evidence="2">
    <location>
        <begin position="326"/>
        <end position="345"/>
    </location>
</feature>